<dbReference type="GO" id="GO:0006935">
    <property type="term" value="P:chemotaxis"/>
    <property type="evidence" value="ECO:0007669"/>
    <property type="project" value="InterPro"/>
</dbReference>
<dbReference type="SMART" id="SM00283">
    <property type="entry name" value="MA"/>
    <property type="match status" value="1"/>
</dbReference>
<proteinExistence type="inferred from homology"/>
<dbReference type="Pfam" id="PF00015">
    <property type="entry name" value="MCPsignal"/>
    <property type="match status" value="1"/>
</dbReference>
<name>A0A3P3ZQN4_9ZZZZ</name>
<evidence type="ECO:0000313" key="4">
    <source>
        <dbReference type="EMBL" id="VAY89181.1"/>
    </source>
</evidence>
<dbReference type="InterPro" id="IPR004089">
    <property type="entry name" value="MCPsignal_dom"/>
</dbReference>
<keyword evidence="1" id="KW-0807">Transducer</keyword>
<dbReference type="GO" id="GO:0016020">
    <property type="term" value="C:membrane"/>
    <property type="evidence" value="ECO:0007669"/>
    <property type="project" value="InterPro"/>
</dbReference>
<dbReference type="PANTHER" id="PTHR32089">
    <property type="entry name" value="METHYL-ACCEPTING CHEMOTAXIS PROTEIN MCPB"/>
    <property type="match status" value="1"/>
</dbReference>
<feature type="domain" description="Methyl-accepting transducer" evidence="3">
    <location>
        <begin position="1"/>
        <end position="185"/>
    </location>
</feature>
<evidence type="ECO:0000259" key="3">
    <source>
        <dbReference type="PROSITE" id="PS50111"/>
    </source>
</evidence>
<dbReference type="AlphaFoldDB" id="A0A3P3ZQN4"/>
<dbReference type="GO" id="GO:0004888">
    <property type="term" value="F:transmembrane signaling receptor activity"/>
    <property type="evidence" value="ECO:0007669"/>
    <property type="project" value="InterPro"/>
</dbReference>
<gene>
    <name evidence="4" type="ORF">CARN8_5600001</name>
</gene>
<dbReference type="GO" id="GO:0007165">
    <property type="term" value="P:signal transduction"/>
    <property type="evidence" value="ECO:0007669"/>
    <property type="project" value="UniProtKB-KW"/>
</dbReference>
<dbReference type="PROSITE" id="PS50111">
    <property type="entry name" value="CHEMOTAXIS_TRANSDUC_2"/>
    <property type="match status" value="1"/>
</dbReference>
<comment type="similarity">
    <text evidence="2">Belongs to the methyl-accepting chemotaxis (MCP) protein family.</text>
</comment>
<dbReference type="Gene3D" id="1.10.287.950">
    <property type="entry name" value="Methyl-accepting chemotaxis protein"/>
    <property type="match status" value="1"/>
</dbReference>
<evidence type="ECO:0000256" key="2">
    <source>
        <dbReference type="ARBA" id="ARBA00029447"/>
    </source>
</evidence>
<accession>A0A3P3ZQN4</accession>
<reference evidence="4" key="1">
    <citation type="submission" date="2018-10" db="EMBL/GenBank/DDBJ databases">
        <authorList>
            <person name="Plewniak F."/>
        </authorList>
    </citation>
    <scope>NUCLEOTIDE SEQUENCE</scope>
</reference>
<evidence type="ECO:0000256" key="1">
    <source>
        <dbReference type="ARBA" id="ARBA00023224"/>
    </source>
</evidence>
<organism evidence="4">
    <name type="scientific">mine drainage metagenome</name>
    <dbReference type="NCBI Taxonomy" id="410659"/>
    <lineage>
        <taxon>unclassified sequences</taxon>
        <taxon>metagenomes</taxon>
        <taxon>ecological metagenomes</taxon>
    </lineage>
</organism>
<sequence length="221" mass="23281">MVGQTSARSLLEAKEGMNTVQEVVDNMIIISKEVLQASDAVRNLGERAGQITEIVGSIKEIADQTNLLALNAAIEAARAGEQGRGFAVVADEVRKLAGQSAQSAATIGKVSSGIHEGTLEAIRMINLVVDRVRHGEVQAGKAGDAIDKIAQESEKMVAGISDIVAAVQEQSIASHEVAKRIEQIAQGAEKNAESVEQVNDATKALVSMAGELNQLTSRFKL</sequence>
<dbReference type="InterPro" id="IPR004090">
    <property type="entry name" value="Chemotax_Me-accpt_rcpt"/>
</dbReference>
<dbReference type="PANTHER" id="PTHR32089:SF112">
    <property type="entry name" value="LYSOZYME-LIKE PROTEIN-RELATED"/>
    <property type="match status" value="1"/>
</dbReference>
<dbReference type="EMBL" id="UOYP01000513">
    <property type="protein sequence ID" value="VAY89181.1"/>
    <property type="molecule type" value="Genomic_DNA"/>
</dbReference>
<keyword evidence="4" id="KW-0675">Receptor</keyword>
<protein>
    <submittedName>
        <fullName evidence="4">Aerotaxis receptor</fullName>
    </submittedName>
</protein>
<dbReference type="PRINTS" id="PR00260">
    <property type="entry name" value="CHEMTRNSDUCR"/>
</dbReference>
<dbReference type="SUPFAM" id="SSF58104">
    <property type="entry name" value="Methyl-accepting chemotaxis protein (MCP) signaling domain"/>
    <property type="match status" value="1"/>
</dbReference>